<sequence>MDSVTRSTAVWTGIRRVLELTTGVLPPPPDPTEVGESPDRKKTFWGEPEEDQQVIRALTSATNSLDTVTSSTKDNWADLAEPTEAEDSFMEADIFLTGEQLVRNRLTDKNKRIRWHANNTEFRRLRSPRSEMIDLSVDAPSAEHMFSSFEDAVGELSKKFNVTPLNKEDSAKVMQDSESKIEGMQQRQQRKRQRENQLRKEAEKVERARFESITDKLTKKIAHTALQQRVNQRVR</sequence>
<evidence type="ECO:0000313" key="2">
    <source>
        <dbReference type="EMBL" id="KAE9171811.1"/>
    </source>
</evidence>
<feature type="region of interest" description="Disordered" evidence="1">
    <location>
        <begin position="22"/>
        <end position="48"/>
    </location>
</feature>
<protein>
    <submittedName>
        <fullName evidence="2">Uncharacterized protein</fullName>
    </submittedName>
</protein>
<feature type="region of interest" description="Disordered" evidence="1">
    <location>
        <begin position="168"/>
        <end position="205"/>
    </location>
</feature>
<dbReference type="Proteomes" id="UP000440367">
    <property type="component" value="Unassembled WGS sequence"/>
</dbReference>
<gene>
    <name evidence="2" type="ORF">PF002_g29731</name>
</gene>
<accession>A0A6A3W1N8</accession>
<feature type="compositionally biased region" description="Basic and acidic residues" evidence="1">
    <location>
        <begin position="168"/>
        <end position="181"/>
    </location>
</feature>
<comment type="caution">
    <text evidence="2">The sequence shown here is derived from an EMBL/GenBank/DDBJ whole genome shotgun (WGS) entry which is preliminary data.</text>
</comment>
<reference evidence="2 3" key="1">
    <citation type="submission" date="2018-08" db="EMBL/GenBank/DDBJ databases">
        <title>Genomic investigation of the strawberry pathogen Phytophthora fragariae indicates pathogenicity is determined by transcriptional variation in three key races.</title>
        <authorList>
            <person name="Adams T.M."/>
            <person name="Armitage A.D."/>
            <person name="Sobczyk M.K."/>
            <person name="Bates H.J."/>
            <person name="Dunwell J.M."/>
            <person name="Nellist C.F."/>
            <person name="Harrison R.J."/>
        </authorList>
    </citation>
    <scope>NUCLEOTIDE SEQUENCE [LARGE SCALE GENOMIC DNA]</scope>
    <source>
        <strain evidence="2 3">BC-1</strain>
    </source>
</reference>
<organism evidence="2 3">
    <name type="scientific">Phytophthora fragariae</name>
    <dbReference type="NCBI Taxonomy" id="53985"/>
    <lineage>
        <taxon>Eukaryota</taxon>
        <taxon>Sar</taxon>
        <taxon>Stramenopiles</taxon>
        <taxon>Oomycota</taxon>
        <taxon>Peronosporomycetes</taxon>
        <taxon>Peronosporales</taxon>
        <taxon>Peronosporaceae</taxon>
        <taxon>Phytophthora</taxon>
    </lineage>
</organism>
<proteinExistence type="predicted"/>
<feature type="compositionally biased region" description="Basic and acidic residues" evidence="1">
    <location>
        <begin position="194"/>
        <end position="205"/>
    </location>
</feature>
<dbReference type="EMBL" id="QXGD01004214">
    <property type="protein sequence ID" value="KAE9171811.1"/>
    <property type="molecule type" value="Genomic_DNA"/>
</dbReference>
<dbReference type="AlphaFoldDB" id="A0A6A3W1N8"/>
<name>A0A6A3W1N8_9STRA</name>
<evidence type="ECO:0000256" key="1">
    <source>
        <dbReference type="SAM" id="MobiDB-lite"/>
    </source>
</evidence>
<evidence type="ECO:0000313" key="3">
    <source>
        <dbReference type="Proteomes" id="UP000440367"/>
    </source>
</evidence>